<dbReference type="GO" id="GO:0008168">
    <property type="term" value="F:methyltransferase activity"/>
    <property type="evidence" value="ECO:0007669"/>
    <property type="project" value="UniProtKB-KW"/>
</dbReference>
<dbReference type="Proteomes" id="UP000572635">
    <property type="component" value="Unassembled WGS sequence"/>
</dbReference>
<comment type="caution">
    <text evidence="3">The sequence shown here is derived from an EMBL/GenBank/DDBJ whole genome shotgun (WGS) entry which is preliminary data.</text>
</comment>
<evidence type="ECO:0000259" key="2">
    <source>
        <dbReference type="Pfam" id="PF13649"/>
    </source>
</evidence>
<sequence length="211" mass="22375">MAEEFTAEYWEERYRGHGRGHGAAGPNPQLVAEAAGLAPGTALDAGCGEGAEALWLAEQGWRVTAVDIAGSALDRARERAEGHGAGLAGRIDWVQADLTRWDPGEDRFDLVCTHYVHPAGAGERDALFRRLAAAVAPGGTLVVVGHHPTDRHSAEHTRAPDVHVTAEEIAAGLDPRTWDVAVAESRTRSLTGPGGAEITFSDTVLRARKHG</sequence>
<evidence type="ECO:0000313" key="4">
    <source>
        <dbReference type="Proteomes" id="UP000572635"/>
    </source>
</evidence>
<keyword evidence="3" id="KW-0489">Methyltransferase</keyword>
<dbReference type="InterPro" id="IPR029063">
    <property type="entry name" value="SAM-dependent_MTases_sf"/>
</dbReference>
<dbReference type="Pfam" id="PF13649">
    <property type="entry name" value="Methyltransf_25"/>
    <property type="match status" value="1"/>
</dbReference>
<gene>
    <name evidence="3" type="ORF">HDA36_001170</name>
</gene>
<evidence type="ECO:0000256" key="1">
    <source>
        <dbReference type="ARBA" id="ARBA00022679"/>
    </source>
</evidence>
<keyword evidence="4" id="KW-1185">Reference proteome</keyword>
<name>A0A7W8QIM7_9ACTN</name>
<accession>A0A7W8QIM7</accession>
<reference evidence="3 4" key="1">
    <citation type="submission" date="2020-08" db="EMBL/GenBank/DDBJ databases">
        <title>Sequencing the genomes of 1000 actinobacteria strains.</title>
        <authorList>
            <person name="Klenk H.-P."/>
        </authorList>
    </citation>
    <scope>NUCLEOTIDE SEQUENCE [LARGE SCALE GENOMIC DNA]</scope>
    <source>
        <strain evidence="3 4">DSM 44551</strain>
    </source>
</reference>
<protein>
    <submittedName>
        <fullName evidence="3">SAM-dependent methyltransferase</fullName>
    </submittedName>
</protein>
<dbReference type="RefSeq" id="WP_184390053.1">
    <property type="nucleotide sequence ID" value="NZ_BAAAJD010000158.1"/>
</dbReference>
<dbReference type="Gene3D" id="3.40.50.150">
    <property type="entry name" value="Vaccinia Virus protein VP39"/>
    <property type="match status" value="1"/>
</dbReference>
<proteinExistence type="predicted"/>
<keyword evidence="1 3" id="KW-0808">Transferase</keyword>
<dbReference type="EMBL" id="JACHDB010000001">
    <property type="protein sequence ID" value="MBB5431086.1"/>
    <property type="molecule type" value="Genomic_DNA"/>
</dbReference>
<dbReference type="AlphaFoldDB" id="A0A7W8QIM7"/>
<evidence type="ECO:0000313" key="3">
    <source>
        <dbReference type="EMBL" id="MBB5431086.1"/>
    </source>
</evidence>
<feature type="domain" description="Methyltransferase" evidence="2">
    <location>
        <begin position="43"/>
        <end position="139"/>
    </location>
</feature>
<dbReference type="SUPFAM" id="SSF53335">
    <property type="entry name" value="S-adenosyl-L-methionine-dependent methyltransferases"/>
    <property type="match status" value="1"/>
</dbReference>
<organism evidence="3 4">
    <name type="scientific">Nocardiopsis composta</name>
    <dbReference type="NCBI Taxonomy" id="157465"/>
    <lineage>
        <taxon>Bacteria</taxon>
        <taxon>Bacillati</taxon>
        <taxon>Actinomycetota</taxon>
        <taxon>Actinomycetes</taxon>
        <taxon>Streptosporangiales</taxon>
        <taxon>Nocardiopsidaceae</taxon>
        <taxon>Nocardiopsis</taxon>
    </lineage>
</organism>
<dbReference type="PANTHER" id="PTHR43861">
    <property type="entry name" value="TRANS-ACONITATE 2-METHYLTRANSFERASE-RELATED"/>
    <property type="match status" value="1"/>
</dbReference>
<dbReference type="CDD" id="cd02440">
    <property type="entry name" value="AdoMet_MTases"/>
    <property type="match status" value="1"/>
</dbReference>
<dbReference type="GO" id="GO:0032259">
    <property type="term" value="P:methylation"/>
    <property type="evidence" value="ECO:0007669"/>
    <property type="project" value="UniProtKB-KW"/>
</dbReference>
<dbReference type="InterPro" id="IPR041698">
    <property type="entry name" value="Methyltransf_25"/>
</dbReference>